<dbReference type="OrthoDB" id="1923844at2759"/>
<keyword evidence="1" id="KW-0472">Membrane</keyword>
<dbReference type="PANTHER" id="PTHR42905:SF2">
    <property type="entry name" value="PHOSPHOENOLPYRUVATE CARBOXYLASE FAMILY PROTEIN"/>
    <property type="match status" value="1"/>
</dbReference>
<feature type="transmembrane region" description="Helical" evidence="1">
    <location>
        <begin position="64"/>
        <end position="83"/>
    </location>
</feature>
<dbReference type="AlphaFoldDB" id="A0A0D2D2D8"/>
<protein>
    <recommendedName>
        <fullName evidence="4">Methylisocitrate lyase</fullName>
    </recommendedName>
</protein>
<dbReference type="VEuPathDB" id="FungiDB:PV06_11346"/>
<dbReference type="CDD" id="cd00377">
    <property type="entry name" value="ICL_PEPM"/>
    <property type="match status" value="1"/>
</dbReference>
<dbReference type="Pfam" id="PF13714">
    <property type="entry name" value="PEP_mutase"/>
    <property type="match status" value="1"/>
</dbReference>
<dbReference type="GO" id="GO:0003824">
    <property type="term" value="F:catalytic activity"/>
    <property type="evidence" value="ECO:0007669"/>
    <property type="project" value="InterPro"/>
</dbReference>
<dbReference type="InterPro" id="IPR015813">
    <property type="entry name" value="Pyrv/PenolPyrv_kinase-like_dom"/>
</dbReference>
<dbReference type="PANTHER" id="PTHR42905">
    <property type="entry name" value="PHOSPHOENOLPYRUVATE CARBOXYLASE"/>
    <property type="match status" value="1"/>
</dbReference>
<dbReference type="InterPro" id="IPR040442">
    <property type="entry name" value="Pyrv_kinase-like_dom_sf"/>
</dbReference>
<dbReference type="STRING" id="215243.A0A0D2D2D8"/>
<dbReference type="GeneID" id="27363420"/>
<evidence type="ECO:0000256" key="1">
    <source>
        <dbReference type="SAM" id="Phobius"/>
    </source>
</evidence>
<dbReference type="InterPro" id="IPR039556">
    <property type="entry name" value="ICL/PEPM"/>
</dbReference>
<organism evidence="2 3">
    <name type="scientific">Exophiala oligosperma</name>
    <dbReference type="NCBI Taxonomy" id="215243"/>
    <lineage>
        <taxon>Eukaryota</taxon>
        <taxon>Fungi</taxon>
        <taxon>Dikarya</taxon>
        <taxon>Ascomycota</taxon>
        <taxon>Pezizomycotina</taxon>
        <taxon>Eurotiomycetes</taxon>
        <taxon>Chaetothyriomycetidae</taxon>
        <taxon>Chaetothyriales</taxon>
        <taxon>Herpotrichiellaceae</taxon>
        <taxon>Exophiala</taxon>
    </lineage>
</organism>
<proteinExistence type="predicted"/>
<evidence type="ECO:0000313" key="2">
    <source>
        <dbReference type="EMBL" id="KIW36405.1"/>
    </source>
</evidence>
<name>A0A0D2D2D8_9EURO</name>
<sequence length="334" mass="36915">MLGSLDEPPSHSRFDKKQVRRLLAISWLMFVLSLAYSAMAAVLLSFHRNLFADLYDSKSRKEHFGLWIVVAGQQLLILAAFAVSAPAVMAYIEDVGIAGELIADADTGFGGPLNIRRTVELYEHAGVAGLHIEDQVFPKRCGQLKGKDVVDLQVYLERVRSAVEARTETDFLIIARTDARQAKHLGGSEAGKEAFHEGVLRLKAALDVGADMAFMESPRTEEECKELVKACAPKPVLINVLPHGLTPDCTTADCERLGFAAAIYPCTGFIPAMLAMQRSYNGLRKEGSDLKYCGNNRIQNFFEQVGLREAFDFDARIEKFSKKEVEQACSHDES</sequence>
<evidence type="ECO:0000313" key="3">
    <source>
        <dbReference type="Proteomes" id="UP000053342"/>
    </source>
</evidence>
<keyword evidence="3" id="KW-1185">Reference proteome</keyword>
<dbReference type="Gene3D" id="3.20.20.60">
    <property type="entry name" value="Phosphoenolpyruvate-binding domains"/>
    <property type="match status" value="1"/>
</dbReference>
<dbReference type="SUPFAM" id="SSF51621">
    <property type="entry name" value="Phosphoenolpyruvate/pyruvate domain"/>
    <property type="match status" value="1"/>
</dbReference>
<dbReference type="RefSeq" id="XP_016256621.1">
    <property type="nucleotide sequence ID" value="XM_016412999.1"/>
</dbReference>
<evidence type="ECO:0008006" key="4">
    <source>
        <dbReference type="Google" id="ProtNLM"/>
    </source>
</evidence>
<dbReference type="HOGENOM" id="CLU_831646_0_0_1"/>
<dbReference type="EMBL" id="KN847359">
    <property type="protein sequence ID" value="KIW36405.1"/>
    <property type="molecule type" value="Genomic_DNA"/>
</dbReference>
<dbReference type="Proteomes" id="UP000053342">
    <property type="component" value="Unassembled WGS sequence"/>
</dbReference>
<keyword evidence="1" id="KW-0812">Transmembrane</keyword>
<accession>A0A0D2D2D8</accession>
<feature type="transmembrane region" description="Helical" evidence="1">
    <location>
        <begin position="22"/>
        <end position="44"/>
    </location>
</feature>
<keyword evidence="1" id="KW-1133">Transmembrane helix</keyword>
<reference evidence="2 3" key="1">
    <citation type="submission" date="2015-01" db="EMBL/GenBank/DDBJ databases">
        <title>The Genome Sequence of Exophiala oligosperma CBS72588.</title>
        <authorList>
            <consortium name="The Broad Institute Genomics Platform"/>
            <person name="Cuomo C."/>
            <person name="de Hoog S."/>
            <person name="Gorbushina A."/>
            <person name="Stielow B."/>
            <person name="Teixiera M."/>
            <person name="Abouelleil A."/>
            <person name="Chapman S.B."/>
            <person name="Priest M."/>
            <person name="Young S.K."/>
            <person name="Wortman J."/>
            <person name="Nusbaum C."/>
            <person name="Birren B."/>
        </authorList>
    </citation>
    <scope>NUCLEOTIDE SEQUENCE [LARGE SCALE GENOMIC DNA]</scope>
    <source>
        <strain evidence="2 3">CBS 72588</strain>
    </source>
</reference>
<gene>
    <name evidence="2" type="ORF">PV06_11346</name>
</gene>